<dbReference type="GeneID" id="63836659"/>
<evidence type="ECO:0000313" key="3">
    <source>
        <dbReference type="Proteomes" id="UP000803844"/>
    </source>
</evidence>
<organism evidence="2 3">
    <name type="scientific">Cryphonectria parasitica (strain ATCC 38755 / EP155)</name>
    <dbReference type="NCBI Taxonomy" id="660469"/>
    <lineage>
        <taxon>Eukaryota</taxon>
        <taxon>Fungi</taxon>
        <taxon>Dikarya</taxon>
        <taxon>Ascomycota</taxon>
        <taxon>Pezizomycotina</taxon>
        <taxon>Sordariomycetes</taxon>
        <taxon>Sordariomycetidae</taxon>
        <taxon>Diaporthales</taxon>
        <taxon>Cryphonectriaceae</taxon>
        <taxon>Cryphonectria-Endothia species complex</taxon>
        <taxon>Cryphonectria</taxon>
    </lineage>
</organism>
<sequence>MTTGRLREVVSAGQEGQEGQEGRRVQVDGAVVAPEVLEGRKDPVVGAVVALVAQEDLGVLEDRVVRRRDINRLLWWYGRSKQIS</sequence>
<evidence type="ECO:0000256" key="1">
    <source>
        <dbReference type="SAM" id="MobiDB-lite"/>
    </source>
</evidence>
<dbReference type="AlphaFoldDB" id="A0A9P4Y6B2"/>
<evidence type="ECO:0000313" key="2">
    <source>
        <dbReference type="EMBL" id="KAF3767518.1"/>
    </source>
</evidence>
<feature type="region of interest" description="Disordered" evidence="1">
    <location>
        <begin position="1"/>
        <end position="24"/>
    </location>
</feature>
<reference evidence="2" key="1">
    <citation type="journal article" date="2020" name="Phytopathology">
        <title>Genome sequence of the chestnut blight fungus Cryphonectria parasitica EP155: A fundamental resource for an archetypical invasive plant pathogen.</title>
        <authorList>
            <person name="Crouch J.A."/>
            <person name="Dawe A."/>
            <person name="Aerts A."/>
            <person name="Barry K."/>
            <person name="Churchill A.C.L."/>
            <person name="Grimwood J."/>
            <person name="Hillman B."/>
            <person name="Milgroom M.G."/>
            <person name="Pangilinan J."/>
            <person name="Smith M."/>
            <person name="Salamov A."/>
            <person name="Schmutz J."/>
            <person name="Yadav J."/>
            <person name="Grigoriev I.V."/>
            <person name="Nuss D."/>
        </authorList>
    </citation>
    <scope>NUCLEOTIDE SEQUENCE</scope>
    <source>
        <strain evidence="2">EP155</strain>
    </source>
</reference>
<dbReference type="Proteomes" id="UP000803844">
    <property type="component" value="Unassembled WGS sequence"/>
</dbReference>
<proteinExistence type="predicted"/>
<protein>
    <submittedName>
        <fullName evidence="2">Uncharacterized protein</fullName>
    </submittedName>
</protein>
<accession>A0A9P4Y6B2</accession>
<name>A0A9P4Y6B2_CRYP1</name>
<dbReference type="RefSeq" id="XP_040778479.1">
    <property type="nucleotide sequence ID" value="XM_040919530.1"/>
</dbReference>
<gene>
    <name evidence="2" type="ORF">M406DRAFT_321601</name>
</gene>
<dbReference type="EMBL" id="MU032346">
    <property type="protein sequence ID" value="KAF3767518.1"/>
    <property type="molecule type" value="Genomic_DNA"/>
</dbReference>
<comment type="caution">
    <text evidence="2">The sequence shown here is derived from an EMBL/GenBank/DDBJ whole genome shotgun (WGS) entry which is preliminary data.</text>
</comment>
<keyword evidence="3" id="KW-1185">Reference proteome</keyword>